<dbReference type="Proteomes" id="UP000070700">
    <property type="component" value="Unassembled WGS sequence"/>
</dbReference>
<feature type="domain" description="AAA+ ATPase" evidence="2">
    <location>
        <begin position="502"/>
        <end position="627"/>
    </location>
</feature>
<dbReference type="AlphaFoldDB" id="A0A132B1D4"/>
<dbReference type="SUPFAM" id="SSF52540">
    <property type="entry name" value="P-loop containing nucleoside triphosphate hydrolases"/>
    <property type="match status" value="1"/>
</dbReference>
<dbReference type="InterPro" id="IPR003593">
    <property type="entry name" value="AAA+_ATPase"/>
</dbReference>
<organism evidence="3 4">
    <name type="scientific">Mollisia scopiformis</name>
    <name type="common">Conifer needle endophyte fungus</name>
    <name type="synonym">Phialocephala scopiformis</name>
    <dbReference type="NCBI Taxonomy" id="149040"/>
    <lineage>
        <taxon>Eukaryota</taxon>
        <taxon>Fungi</taxon>
        <taxon>Dikarya</taxon>
        <taxon>Ascomycota</taxon>
        <taxon>Pezizomycotina</taxon>
        <taxon>Leotiomycetes</taxon>
        <taxon>Helotiales</taxon>
        <taxon>Mollisiaceae</taxon>
        <taxon>Mollisia</taxon>
    </lineage>
</organism>
<dbReference type="GO" id="GO:0005524">
    <property type="term" value="F:ATP binding"/>
    <property type="evidence" value="ECO:0007669"/>
    <property type="project" value="InterPro"/>
</dbReference>
<feature type="compositionally biased region" description="Polar residues" evidence="1">
    <location>
        <begin position="1"/>
        <end position="17"/>
    </location>
</feature>
<accession>A0A132B1D4</accession>
<dbReference type="PANTHER" id="PTHR46411:SF3">
    <property type="entry name" value="AAA+ ATPASE DOMAIN-CONTAINING PROTEIN"/>
    <property type="match status" value="1"/>
</dbReference>
<dbReference type="Pfam" id="PF00004">
    <property type="entry name" value="AAA"/>
    <property type="match status" value="1"/>
</dbReference>
<feature type="region of interest" description="Disordered" evidence="1">
    <location>
        <begin position="1"/>
        <end position="31"/>
    </location>
</feature>
<evidence type="ECO:0000259" key="2">
    <source>
        <dbReference type="SMART" id="SM00382"/>
    </source>
</evidence>
<dbReference type="EMBL" id="KQ947452">
    <property type="protein sequence ID" value="KUJ06192.1"/>
    <property type="molecule type" value="Genomic_DNA"/>
</dbReference>
<evidence type="ECO:0000256" key="1">
    <source>
        <dbReference type="SAM" id="MobiDB-lite"/>
    </source>
</evidence>
<dbReference type="KEGG" id="psco:LY89DRAFT_712694"/>
<dbReference type="Pfam" id="PF22942">
    <property type="entry name" value="DUF7025"/>
    <property type="match status" value="1"/>
</dbReference>
<evidence type="ECO:0000313" key="3">
    <source>
        <dbReference type="EMBL" id="KUJ06192.1"/>
    </source>
</evidence>
<dbReference type="RefSeq" id="XP_018060547.1">
    <property type="nucleotide sequence ID" value="XM_018217997.1"/>
</dbReference>
<sequence>MPPADTVQTGSSLALSQPNTPPSSPNPSSSEHIVTLNNAQQFIDMVKAVVAMQIALPPVPKCACSHTPDTPTLQGFTQPLTVEDLEQSIAKTIEAKLSTSAGKSEDPKPVPAGAQLEDVAAKASRLEFKTVDELWDGKAHTYAIVESLKPVGQVTGLDQYVFVVRRRVDRKTKVTTCYVDVKSEFLRDILRDVLKDIKGISLNESKLSIEQNLLYTTLPKLELCQSWNEIAPLDQERTSHLGLLIDYLKSAYTDTTQSMLSLLLTGYITYDLLWALFKPNDLVYTTCSGTHKPRCVRYNFGEEKRTKAGTKYWSLDCSYLDFNGEDLCLLPIEVKIANFRGAKCVTALAAFPLQYHAEAARVRAELLGCGRKFMSLRGSHHRYCNGNAFYVRDGQQVEVRIDSRIMVDAAYFWKMNPNHFRQTAEMTDKYLLICCPIVPGFSLKDKLWVEFAVIDIEEIKWSLMLFDCLALPDEQKEAIMAVTETSRDPDSEFDDIVVGKGRGIIVLLYGKPGLGKTLTVEAIAEHRQKPMYSIFAGNLPIDASRLESQLFKIYHIAKHWDAILLLDEADVFLEERAPKDIYRNSVVSVFLRTMEYCQGIMLLTTNRVTDFDPAALSRIHLKVKYNDLKNNAKSEVWRNFLARKCTSYGADRIE</sequence>
<dbReference type="GO" id="GO:0016887">
    <property type="term" value="F:ATP hydrolysis activity"/>
    <property type="evidence" value="ECO:0007669"/>
    <property type="project" value="InterPro"/>
</dbReference>
<dbReference type="PANTHER" id="PTHR46411">
    <property type="entry name" value="FAMILY ATPASE, PUTATIVE-RELATED"/>
    <property type="match status" value="1"/>
</dbReference>
<dbReference type="OrthoDB" id="10042665at2759"/>
<dbReference type="Gene3D" id="3.40.50.300">
    <property type="entry name" value="P-loop containing nucleotide triphosphate hydrolases"/>
    <property type="match status" value="1"/>
</dbReference>
<evidence type="ECO:0000313" key="4">
    <source>
        <dbReference type="Proteomes" id="UP000070700"/>
    </source>
</evidence>
<dbReference type="SMART" id="SM00382">
    <property type="entry name" value="AAA"/>
    <property type="match status" value="1"/>
</dbReference>
<dbReference type="InterPro" id="IPR003959">
    <property type="entry name" value="ATPase_AAA_core"/>
</dbReference>
<protein>
    <recommendedName>
        <fullName evidence="2">AAA+ ATPase domain-containing protein</fullName>
    </recommendedName>
</protein>
<keyword evidence="4" id="KW-1185">Reference proteome</keyword>
<dbReference type="InParanoid" id="A0A132B1D4"/>
<proteinExistence type="predicted"/>
<reference evidence="3 4" key="1">
    <citation type="submission" date="2015-10" db="EMBL/GenBank/DDBJ databases">
        <title>Full genome of DAOMC 229536 Phialocephala scopiformis, a fungal endophyte of spruce producing the potent anti-insectan compound rugulosin.</title>
        <authorList>
            <consortium name="DOE Joint Genome Institute"/>
            <person name="Walker A.K."/>
            <person name="Frasz S.L."/>
            <person name="Seifert K.A."/>
            <person name="Miller J.D."/>
            <person name="Mondo S.J."/>
            <person name="Labutti K."/>
            <person name="Lipzen A."/>
            <person name="Dockter R."/>
            <person name="Kennedy M."/>
            <person name="Grigoriev I.V."/>
            <person name="Spatafora J.W."/>
        </authorList>
    </citation>
    <scope>NUCLEOTIDE SEQUENCE [LARGE SCALE GENOMIC DNA]</scope>
    <source>
        <strain evidence="3 4">CBS 120377</strain>
    </source>
</reference>
<gene>
    <name evidence="3" type="ORF">LY89DRAFT_712694</name>
</gene>
<dbReference type="GeneID" id="28827723"/>
<dbReference type="InterPro" id="IPR027417">
    <property type="entry name" value="P-loop_NTPase"/>
</dbReference>
<name>A0A132B1D4_MOLSC</name>
<dbReference type="CDD" id="cd19481">
    <property type="entry name" value="RecA-like_protease"/>
    <property type="match status" value="1"/>
</dbReference>
<dbReference type="InterPro" id="IPR054289">
    <property type="entry name" value="DUF7025"/>
</dbReference>